<dbReference type="Proteomes" id="UP000294933">
    <property type="component" value="Unassembled WGS sequence"/>
</dbReference>
<organism evidence="2 3">
    <name type="scientific">Rickenella mellea</name>
    <dbReference type="NCBI Taxonomy" id="50990"/>
    <lineage>
        <taxon>Eukaryota</taxon>
        <taxon>Fungi</taxon>
        <taxon>Dikarya</taxon>
        <taxon>Basidiomycota</taxon>
        <taxon>Agaricomycotina</taxon>
        <taxon>Agaricomycetes</taxon>
        <taxon>Hymenochaetales</taxon>
        <taxon>Rickenellaceae</taxon>
        <taxon>Rickenella</taxon>
    </lineage>
</organism>
<evidence type="ECO:0000259" key="1">
    <source>
        <dbReference type="PROSITE" id="PS50097"/>
    </source>
</evidence>
<protein>
    <recommendedName>
        <fullName evidence="1">BTB domain-containing protein</fullName>
    </recommendedName>
</protein>
<name>A0A4Y7PSI5_9AGAM</name>
<dbReference type="SUPFAM" id="SSF54695">
    <property type="entry name" value="POZ domain"/>
    <property type="match status" value="1"/>
</dbReference>
<dbReference type="AlphaFoldDB" id="A0A4Y7PSI5"/>
<evidence type="ECO:0000313" key="3">
    <source>
        <dbReference type="Proteomes" id="UP000294933"/>
    </source>
</evidence>
<gene>
    <name evidence="2" type="ORF">BD410DRAFT_728989</name>
</gene>
<dbReference type="PROSITE" id="PS50097">
    <property type="entry name" value="BTB"/>
    <property type="match status" value="1"/>
</dbReference>
<keyword evidence="3" id="KW-1185">Reference proteome</keyword>
<reference evidence="2 3" key="1">
    <citation type="submission" date="2018-06" db="EMBL/GenBank/DDBJ databases">
        <title>A transcriptomic atlas of mushroom development highlights an independent origin of complex multicellularity.</title>
        <authorList>
            <consortium name="DOE Joint Genome Institute"/>
            <person name="Krizsan K."/>
            <person name="Almasi E."/>
            <person name="Merenyi Z."/>
            <person name="Sahu N."/>
            <person name="Viragh M."/>
            <person name="Koszo T."/>
            <person name="Mondo S."/>
            <person name="Kiss B."/>
            <person name="Balint B."/>
            <person name="Kues U."/>
            <person name="Barry K."/>
            <person name="Hegedus J.C."/>
            <person name="Henrissat B."/>
            <person name="Johnson J."/>
            <person name="Lipzen A."/>
            <person name="Ohm R."/>
            <person name="Nagy I."/>
            <person name="Pangilinan J."/>
            <person name="Yan J."/>
            <person name="Xiong Y."/>
            <person name="Grigoriev I.V."/>
            <person name="Hibbett D.S."/>
            <person name="Nagy L.G."/>
        </authorList>
    </citation>
    <scope>NUCLEOTIDE SEQUENCE [LARGE SCALE GENOMIC DNA]</scope>
    <source>
        <strain evidence="2 3">SZMC22713</strain>
    </source>
</reference>
<dbReference type="InterPro" id="IPR011333">
    <property type="entry name" value="SKP1/BTB/POZ_sf"/>
</dbReference>
<dbReference type="Gene3D" id="3.30.710.10">
    <property type="entry name" value="Potassium Channel Kv1.1, Chain A"/>
    <property type="match status" value="1"/>
</dbReference>
<evidence type="ECO:0000313" key="2">
    <source>
        <dbReference type="EMBL" id="TDL18048.1"/>
    </source>
</evidence>
<dbReference type="VEuPathDB" id="FungiDB:BD410DRAFT_728989"/>
<sequence>MDESETQPRHHKHFWFIDGNVVFQVEKRLFKVHRYFFHRDSAVFRVMFELPQARDGTSAEGATDANPIHLEGTKSVDFERFLVILYPLQVSLTVSFTSTSLSSDEEWVSCLEFAAKWDFQSVRELAIRSLTTSTTFSPVDKIVIGRRLKIPSWLMPSYTELCNRREPLGMTDGFQLGMLDTLLISQTREKIRGFTTRHGYNDTAIADAFRDRVRL</sequence>
<accession>A0A4Y7PSI5</accession>
<dbReference type="Pfam" id="PF00651">
    <property type="entry name" value="BTB"/>
    <property type="match status" value="1"/>
</dbReference>
<dbReference type="STRING" id="50990.A0A4Y7PSI5"/>
<dbReference type="InterPro" id="IPR000210">
    <property type="entry name" value="BTB/POZ_dom"/>
</dbReference>
<dbReference type="EMBL" id="ML170213">
    <property type="protein sequence ID" value="TDL18048.1"/>
    <property type="molecule type" value="Genomic_DNA"/>
</dbReference>
<feature type="domain" description="BTB" evidence="1">
    <location>
        <begin position="19"/>
        <end position="94"/>
    </location>
</feature>
<dbReference type="OrthoDB" id="2367075at2759"/>
<proteinExistence type="predicted"/>